<dbReference type="SUPFAM" id="SSF117143">
    <property type="entry name" value="Flagellar hook protein flgE"/>
    <property type="match status" value="1"/>
</dbReference>
<evidence type="ECO:0000256" key="5">
    <source>
        <dbReference type="ARBA" id="ARBA00040228"/>
    </source>
</evidence>
<keyword evidence="9" id="KW-0966">Cell projection</keyword>
<evidence type="ECO:0000259" key="7">
    <source>
        <dbReference type="Pfam" id="PF00460"/>
    </source>
</evidence>
<dbReference type="GO" id="GO:0071978">
    <property type="term" value="P:bacterial-type flagellum-dependent swarming motility"/>
    <property type="evidence" value="ECO:0007669"/>
    <property type="project" value="TreeGrafter"/>
</dbReference>
<dbReference type="Pfam" id="PF06429">
    <property type="entry name" value="Flg_bbr_C"/>
    <property type="match status" value="1"/>
</dbReference>
<evidence type="ECO:0000256" key="6">
    <source>
        <dbReference type="RuleBase" id="RU362116"/>
    </source>
</evidence>
<evidence type="ECO:0000256" key="4">
    <source>
        <dbReference type="ARBA" id="ARBA00038560"/>
    </source>
</evidence>
<evidence type="ECO:0000313" key="10">
    <source>
        <dbReference type="Proteomes" id="UP000220246"/>
    </source>
</evidence>
<keyword evidence="3 6" id="KW-0975">Bacterial flagellum</keyword>
<keyword evidence="9" id="KW-0282">Flagellum</keyword>
<feature type="domain" description="Flagellar basal body rod protein N-terminal" evidence="7">
    <location>
        <begin position="5"/>
        <end position="35"/>
    </location>
</feature>
<proteinExistence type="inferred from homology"/>
<accession>A0A2A7URP9</accession>
<dbReference type="PANTHER" id="PTHR30435">
    <property type="entry name" value="FLAGELLAR PROTEIN"/>
    <property type="match status" value="1"/>
</dbReference>
<keyword evidence="9" id="KW-0969">Cilium</keyword>
<dbReference type="InterPro" id="IPR037925">
    <property type="entry name" value="FlgE/F/G-like"/>
</dbReference>
<evidence type="ECO:0000259" key="8">
    <source>
        <dbReference type="Pfam" id="PF06429"/>
    </source>
</evidence>
<dbReference type="NCBIfam" id="TIGR03506">
    <property type="entry name" value="FlgEFG_subfam"/>
    <property type="match status" value="1"/>
</dbReference>
<feature type="domain" description="Flagellar basal-body/hook protein C-terminal" evidence="8">
    <location>
        <begin position="192"/>
        <end position="237"/>
    </location>
</feature>
<keyword evidence="10" id="KW-1185">Reference proteome</keyword>
<evidence type="ECO:0000256" key="1">
    <source>
        <dbReference type="ARBA" id="ARBA00004117"/>
    </source>
</evidence>
<dbReference type="RefSeq" id="WP_066541912.1">
    <property type="nucleotide sequence ID" value="NZ_DALZQJ010000047.1"/>
</dbReference>
<dbReference type="InterPro" id="IPR001444">
    <property type="entry name" value="Flag_bb_rod_N"/>
</dbReference>
<comment type="subunit">
    <text evidence="4 6">The basal body constitutes a major portion of the flagellar organelle and consists of five rings (E,L,P,S, and M) mounted on a central rod. The rod consists of about 26 subunits of FlgG in the distal portion, and FlgB, FlgC and FlgF are thought to build up the proximal portion of the rod with about 6 subunits each.</text>
</comment>
<dbReference type="AlphaFoldDB" id="A0A2A7URP9"/>
<evidence type="ECO:0000256" key="2">
    <source>
        <dbReference type="ARBA" id="ARBA00009677"/>
    </source>
</evidence>
<comment type="caution">
    <text evidence="9">The sequence shown here is derived from an EMBL/GenBank/DDBJ whole genome shotgun (WGS) entry which is preliminary data.</text>
</comment>
<name>A0A2A7URP9_COMTR</name>
<evidence type="ECO:0000313" key="9">
    <source>
        <dbReference type="EMBL" id="PEH87932.1"/>
    </source>
</evidence>
<dbReference type="GO" id="GO:0030694">
    <property type="term" value="C:bacterial-type flagellum basal body, rod"/>
    <property type="evidence" value="ECO:0007669"/>
    <property type="project" value="UniProtKB-UniRule"/>
</dbReference>
<dbReference type="GeneID" id="80799795"/>
<dbReference type="OrthoDB" id="9804559at2"/>
<dbReference type="Pfam" id="PF00460">
    <property type="entry name" value="Flg_bb_rod"/>
    <property type="match status" value="1"/>
</dbReference>
<dbReference type="InterPro" id="IPR020013">
    <property type="entry name" value="Flagellar_FlgE/F/G"/>
</dbReference>
<dbReference type="NCBIfam" id="NF009280">
    <property type="entry name" value="PRK12640.1"/>
    <property type="match status" value="1"/>
</dbReference>
<comment type="similarity">
    <text evidence="2 6">Belongs to the flagella basal body rod proteins family.</text>
</comment>
<evidence type="ECO:0000256" key="3">
    <source>
        <dbReference type="ARBA" id="ARBA00023143"/>
    </source>
</evidence>
<dbReference type="Proteomes" id="UP000220246">
    <property type="component" value="Unassembled WGS sequence"/>
</dbReference>
<dbReference type="PANTHER" id="PTHR30435:SF18">
    <property type="entry name" value="FLAGELLAR BASAL-BODY ROD PROTEIN FLGF"/>
    <property type="match status" value="1"/>
</dbReference>
<organism evidence="9 10">
    <name type="scientific">Comamonas terrigena</name>
    <dbReference type="NCBI Taxonomy" id="32013"/>
    <lineage>
        <taxon>Bacteria</taxon>
        <taxon>Pseudomonadati</taxon>
        <taxon>Pseudomonadota</taxon>
        <taxon>Betaproteobacteria</taxon>
        <taxon>Burkholderiales</taxon>
        <taxon>Comamonadaceae</taxon>
        <taxon>Comamonas</taxon>
    </lineage>
</organism>
<dbReference type="InterPro" id="IPR010930">
    <property type="entry name" value="Flg_bb/hook_C_dom"/>
</dbReference>
<gene>
    <name evidence="9" type="ORF">CRM82_04230</name>
</gene>
<sequence>MDKLIYTVMTGAERAFHAQQVHANNLANADTTGFRADYEVAGTQAVGGYGYDSRHQSTGATDVVSQRLGAVRETGRDLDVAVLGQGLITVADAGGEAYTRAGAMLVDSEGNLSINGRAVLGDGGPIVLPPFRVLSVAEDGTVSILPENGTEMQEVDRLKLVDGSQPMTKTTAGLLVSRSGEALPASETVRVRSGALESSNVQAVEEMVAVMDISRQFEIQMKLYQAADGMAEAGNRLLRD</sequence>
<dbReference type="EMBL" id="PDEA01000001">
    <property type="protein sequence ID" value="PEH87932.1"/>
    <property type="molecule type" value="Genomic_DNA"/>
</dbReference>
<reference evidence="10" key="1">
    <citation type="submission" date="2017-09" db="EMBL/GenBank/DDBJ databases">
        <title>FDA dAtabase for Regulatory Grade micrObial Sequences (FDA-ARGOS): Supporting development and validation of Infectious Disease Dx tests.</title>
        <authorList>
            <person name="Minogue T."/>
            <person name="Wolcott M."/>
            <person name="Wasieloski L."/>
            <person name="Aguilar W."/>
            <person name="Moore D."/>
            <person name="Tallon L."/>
            <person name="Sadzewicz L."/>
            <person name="Ott S."/>
            <person name="Zhao X."/>
            <person name="Nagaraj S."/>
            <person name="Vavikolanu K."/>
            <person name="Aluvathingal J."/>
            <person name="Nadendla S."/>
            <person name="Sichtig H."/>
        </authorList>
    </citation>
    <scope>NUCLEOTIDE SEQUENCE [LARGE SCALE GENOMIC DNA]</scope>
    <source>
        <strain evidence="10">FDAARGOS_394</strain>
    </source>
</reference>
<dbReference type="STRING" id="1219032.GCA_001515545_04099"/>
<comment type="subcellular location">
    <subcellularLocation>
        <location evidence="1 6">Bacterial flagellum basal body</location>
    </subcellularLocation>
</comment>
<protein>
    <recommendedName>
        <fullName evidence="5 6">Flagellar basal-body rod protein FlgF</fullName>
    </recommendedName>
</protein>